<name>G7YIM4_CLOSI</name>
<proteinExistence type="predicted"/>
<reference key="2">
    <citation type="submission" date="2011-10" db="EMBL/GenBank/DDBJ databases">
        <title>The genome and transcriptome sequence of Clonorchis sinensis provide insights into the carcinogenic liver fluke.</title>
        <authorList>
            <person name="Wang X."/>
            <person name="Huang Y."/>
            <person name="Chen W."/>
            <person name="Liu H."/>
            <person name="Guo L."/>
            <person name="Chen Y."/>
            <person name="Luo F."/>
            <person name="Zhou W."/>
            <person name="Sun J."/>
            <person name="Mao Q."/>
            <person name="Liang P."/>
            <person name="Zhou C."/>
            <person name="Tian Y."/>
            <person name="Men J."/>
            <person name="Lv X."/>
            <person name="Huang L."/>
            <person name="Zhou J."/>
            <person name="Hu Y."/>
            <person name="Li R."/>
            <person name="Zhang F."/>
            <person name="Lei H."/>
            <person name="Li X."/>
            <person name="Hu X."/>
            <person name="Liang C."/>
            <person name="Xu J."/>
            <person name="Wu Z."/>
            <person name="Yu X."/>
        </authorList>
    </citation>
    <scope>NUCLEOTIDE SEQUENCE</scope>
    <source>
        <strain>Henan</strain>
    </source>
</reference>
<gene>
    <name evidence="1" type="ORF">CLF_108835</name>
</gene>
<keyword evidence="2" id="KW-1185">Reference proteome</keyword>
<evidence type="ECO:0008006" key="3">
    <source>
        <dbReference type="Google" id="ProtNLM"/>
    </source>
</evidence>
<dbReference type="SUPFAM" id="SSF50630">
    <property type="entry name" value="Acid proteases"/>
    <property type="match status" value="1"/>
</dbReference>
<accession>G7YIM4</accession>
<dbReference type="InterPro" id="IPR021109">
    <property type="entry name" value="Peptidase_aspartic_dom_sf"/>
</dbReference>
<sequence>MSATFRMKSPGRRKFVTVCINGTLVTLQLETGSDLTLIPKQIWDLIGKALATPTKCTVRYVVCTLWKHQGTVILRKQAFTTIPAVGKQKDHEPKPKKKGCTSSKLAYKSIKLADVVYYSIASGGRPKMTGKLDCSVTIKGVQPNGTCYLTSYTGLDVLSLGWINERQPLDQPLNAVCTETAADGCNTFTRILHPDNFVVATVTAEPDIGDANATWDLFCSWRTALVHSDRYTAIRKVKKGVRQKGRNSGHTGGQILIRGYEDCCPRWTQGQILCQTRGTNKTYLRRITLSEDCPRSIYHTVQALMRVLALTSILPRAENLKSLCLPGERQQLNDKYKTDRENLGSVNSAFYKIHVRSAEICAFADWQEIFGHIAHILMETTVLPSHYFQGHRTTDLPDSRIEGVKTPNYWLYPTTAAFYVDSVASLTSEQGVQAKLVVNSNMRSVRHPGLATLRYGGQHNSPIHLNRSVYTMRKWAAAVFKQYHMDIGLKQLFFFEKRFELDITIQHVLN</sequence>
<organism evidence="1 2">
    <name type="scientific">Clonorchis sinensis</name>
    <name type="common">Chinese liver fluke</name>
    <dbReference type="NCBI Taxonomy" id="79923"/>
    <lineage>
        <taxon>Eukaryota</taxon>
        <taxon>Metazoa</taxon>
        <taxon>Spiralia</taxon>
        <taxon>Lophotrochozoa</taxon>
        <taxon>Platyhelminthes</taxon>
        <taxon>Trematoda</taxon>
        <taxon>Digenea</taxon>
        <taxon>Opisthorchiida</taxon>
        <taxon>Opisthorchiata</taxon>
        <taxon>Opisthorchiidae</taxon>
        <taxon>Clonorchis</taxon>
    </lineage>
</organism>
<dbReference type="AlphaFoldDB" id="G7YIM4"/>
<protein>
    <recommendedName>
        <fullName evidence="3">Peptidase A2 domain-containing protein</fullName>
    </recommendedName>
</protein>
<evidence type="ECO:0000313" key="2">
    <source>
        <dbReference type="Proteomes" id="UP000008909"/>
    </source>
</evidence>
<dbReference type="EMBL" id="DF143356">
    <property type="protein sequence ID" value="GAA52807.1"/>
    <property type="molecule type" value="Genomic_DNA"/>
</dbReference>
<dbReference type="Proteomes" id="UP000008909">
    <property type="component" value="Unassembled WGS sequence"/>
</dbReference>
<reference evidence="1" key="1">
    <citation type="journal article" date="2011" name="Genome Biol.">
        <title>The draft genome of the carcinogenic human liver fluke Clonorchis sinensis.</title>
        <authorList>
            <person name="Wang X."/>
            <person name="Chen W."/>
            <person name="Huang Y."/>
            <person name="Sun J."/>
            <person name="Men J."/>
            <person name="Liu H."/>
            <person name="Luo F."/>
            <person name="Guo L."/>
            <person name="Lv X."/>
            <person name="Deng C."/>
            <person name="Zhou C."/>
            <person name="Fan Y."/>
            <person name="Li X."/>
            <person name="Huang L."/>
            <person name="Hu Y."/>
            <person name="Liang C."/>
            <person name="Hu X."/>
            <person name="Xu J."/>
            <person name="Yu X."/>
        </authorList>
    </citation>
    <scope>NUCLEOTIDE SEQUENCE [LARGE SCALE GENOMIC DNA]</scope>
    <source>
        <strain evidence="1">Henan</strain>
    </source>
</reference>
<evidence type="ECO:0000313" key="1">
    <source>
        <dbReference type="EMBL" id="GAA52807.1"/>
    </source>
</evidence>